<comment type="similarity">
    <text evidence="2">Belongs to the MscS (TC 1.A.23) family.</text>
</comment>
<accession>A0ABW1KNW8</accession>
<sequence length="342" mass="36432">MPSSPSPTTPDPQPSCLDNPLCKQVYQVTDSVWFAEGSNYLLIKPATIALILLLAILLRYLLNRTINRLVRSTSESRIPAVLRPLRERIPTAAPDPQAVVPERRRQRAEAIGSVLRSLTTAVVFAIATLQILSELSLDLAPLLASAGIAGLALGFGAQTLVKDLIAGLFMLLEDQYGVGDTVDLGEATGVVEAVGLRITTVRDARGVVWYIRNGEIIRVGNKSQGWAMVVVDMPIGFARTEEATAVLRTAAASVAVDPELAPELVEPPEVVGVEQITVDGSVIRTIAKTTTEGQFAVSRELRRRLAEALENSGITAGIAATRMFPRPATPPVEGETGQGGAT</sequence>
<feature type="transmembrane region" description="Helical" evidence="7">
    <location>
        <begin position="41"/>
        <end position="62"/>
    </location>
</feature>
<dbReference type="InterPro" id="IPR010920">
    <property type="entry name" value="LSM_dom_sf"/>
</dbReference>
<evidence type="ECO:0000313" key="11">
    <source>
        <dbReference type="Proteomes" id="UP001596203"/>
    </source>
</evidence>
<evidence type="ECO:0000256" key="6">
    <source>
        <dbReference type="ARBA" id="ARBA00023136"/>
    </source>
</evidence>
<organism evidence="10 11">
    <name type="scientific">Plantactinospora solaniradicis</name>
    <dbReference type="NCBI Taxonomy" id="1723736"/>
    <lineage>
        <taxon>Bacteria</taxon>
        <taxon>Bacillati</taxon>
        <taxon>Actinomycetota</taxon>
        <taxon>Actinomycetes</taxon>
        <taxon>Micromonosporales</taxon>
        <taxon>Micromonosporaceae</taxon>
        <taxon>Plantactinospora</taxon>
    </lineage>
</organism>
<protein>
    <submittedName>
        <fullName evidence="10">Mechanosensitive ion channel family protein</fullName>
    </submittedName>
</protein>
<dbReference type="Pfam" id="PF21088">
    <property type="entry name" value="MS_channel_1st"/>
    <property type="match status" value="1"/>
</dbReference>
<dbReference type="Pfam" id="PF00924">
    <property type="entry name" value="MS_channel_2nd"/>
    <property type="match status" value="1"/>
</dbReference>
<keyword evidence="4 7" id="KW-0812">Transmembrane</keyword>
<proteinExistence type="inferred from homology"/>
<dbReference type="PANTHER" id="PTHR30460:SF0">
    <property type="entry name" value="MODERATE CONDUCTANCE MECHANOSENSITIVE CHANNEL YBIO"/>
    <property type="match status" value="1"/>
</dbReference>
<evidence type="ECO:0000256" key="1">
    <source>
        <dbReference type="ARBA" id="ARBA00004651"/>
    </source>
</evidence>
<dbReference type="Gene3D" id="2.30.30.60">
    <property type="match status" value="1"/>
</dbReference>
<reference evidence="11" key="1">
    <citation type="journal article" date="2019" name="Int. J. Syst. Evol. Microbiol.">
        <title>The Global Catalogue of Microorganisms (GCM) 10K type strain sequencing project: providing services to taxonomists for standard genome sequencing and annotation.</title>
        <authorList>
            <consortium name="The Broad Institute Genomics Platform"/>
            <consortium name="The Broad Institute Genome Sequencing Center for Infectious Disease"/>
            <person name="Wu L."/>
            <person name="Ma J."/>
        </authorList>
    </citation>
    <scope>NUCLEOTIDE SEQUENCE [LARGE SCALE GENOMIC DNA]</scope>
    <source>
        <strain evidence="11">ZS-35-S2</strain>
    </source>
</reference>
<evidence type="ECO:0000256" key="5">
    <source>
        <dbReference type="ARBA" id="ARBA00022989"/>
    </source>
</evidence>
<evidence type="ECO:0000256" key="7">
    <source>
        <dbReference type="SAM" id="Phobius"/>
    </source>
</evidence>
<evidence type="ECO:0000259" key="9">
    <source>
        <dbReference type="Pfam" id="PF21088"/>
    </source>
</evidence>
<dbReference type="InterPro" id="IPR045276">
    <property type="entry name" value="YbiO_bact"/>
</dbReference>
<keyword evidence="5 7" id="KW-1133">Transmembrane helix</keyword>
<feature type="transmembrane region" description="Helical" evidence="7">
    <location>
        <begin position="113"/>
        <end position="133"/>
    </location>
</feature>
<gene>
    <name evidence="10" type="ORF">ACFP2T_40985</name>
</gene>
<evidence type="ECO:0000256" key="3">
    <source>
        <dbReference type="ARBA" id="ARBA00022475"/>
    </source>
</evidence>
<name>A0ABW1KNW8_9ACTN</name>
<comment type="subcellular location">
    <subcellularLocation>
        <location evidence="1">Cell membrane</location>
        <topology evidence="1">Multi-pass membrane protein</topology>
    </subcellularLocation>
</comment>
<dbReference type="Gene3D" id="3.30.70.100">
    <property type="match status" value="1"/>
</dbReference>
<dbReference type="InterPro" id="IPR011014">
    <property type="entry name" value="MscS_channel_TM-2"/>
</dbReference>
<evidence type="ECO:0000256" key="4">
    <source>
        <dbReference type="ARBA" id="ARBA00022692"/>
    </source>
</evidence>
<dbReference type="InterPro" id="IPR011066">
    <property type="entry name" value="MscS_channel_C_sf"/>
</dbReference>
<evidence type="ECO:0000259" key="8">
    <source>
        <dbReference type="Pfam" id="PF00924"/>
    </source>
</evidence>
<dbReference type="EMBL" id="JBHSPR010000060">
    <property type="protein sequence ID" value="MFC6022519.1"/>
    <property type="molecule type" value="Genomic_DNA"/>
</dbReference>
<evidence type="ECO:0000313" key="10">
    <source>
        <dbReference type="EMBL" id="MFC6022519.1"/>
    </source>
</evidence>
<dbReference type="SUPFAM" id="SSF82861">
    <property type="entry name" value="Mechanosensitive channel protein MscS (YggB), transmembrane region"/>
    <property type="match status" value="1"/>
</dbReference>
<keyword evidence="6 7" id="KW-0472">Membrane</keyword>
<feature type="domain" description="Mechanosensitive ion channel transmembrane helices 2/3" evidence="9">
    <location>
        <begin position="118"/>
        <end position="158"/>
    </location>
</feature>
<feature type="transmembrane region" description="Helical" evidence="7">
    <location>
        <begin position="139"/>
        <end position="161"/>
    </location>
</feature>
<feature type="domain" description="Mechanosensitive ion channel MscS" evidence="8">
    <location>
        <begin position="159"/>
        <end position="221"/>
    </location>
</feature>
<dbReference type="InterPro" id="IPR049142">
    <property type="entry name" value="MS_channel_1st"/>
</dbReference>
<dbReference type="RefSeq" id="WP_377432408.1">
    <property type="nucleotide sequence ID" value="NZ_JBHSPR010000060.1"/>
</dbReference>
<evidence type="ECO:0000256" key="2">
    <source>
        <dbReference type="ARBA" id="ARBA00008017"/>
    </source>
</evidence>
<dbReference type="InterPro" id="IPR006685">
    <property type="entry name" value="MscS_channel_2nd"/>
</dbReference>
<dbReference type="SUPFAM" id="SSF82689">
    <property type="entry name" value="Mechanosensitive channel protein MscS (YggB), C-terminal domain"/>
    <property type="match status" value="1"/>
</dbReference>
<dbReference type="InterPro" id="IPR023408">
    <property type="entry name" value="MscS_beta-dom_sf"/>
</dbReference>
<keyword evidence="3" id="KW-1003">Cell membrane</keyword>
<dbReference type="PANTHER" id="PTHR30460">
    <property type="entry name" value="MODERATE CONDUCTANCE MECHANOSENSITIVE CHANNEL YBIO"/>
    <property type="match status" value="1"/>
</dbReference>
<keyword evidence="11" id="KW-1185">Reference proteome</keyword>
<dbReference type="SUPFAM" id="SSF50182">
    <property type="entry name" value="Sm-like ribonucleoproteins"/>
    <property type="match status" value="1"/>
</dbReference>
<dbReference type="Gene3D" id="1.10.287.1260">
    <property type="match status" value="1"/>
</dbReference>
<comment type="caution">
    <text evidence="10">The sequence shown here is derived from an EMBL/GenBank/DDBJ whole genome shotgun (WGS) entry which is preliminary data.</text>
</comment>
<dbReference type="Proteomes" id="UP001596203">
    <property type="component" value="Unassembled WGS sequence"/>
</dbReference>